<name>A3QBE8_SHELP</name>
<dbReference type="KEGG" id="slo:Shew_0925"/>
<dbReference type="Proteomes" id="UP000001558">
    <property type="component" value="Chromosome"/>
</dbReference>
<dbReference type="HOGENOM" id="CLU_556486_0_0_6"/>
<evidence type="ECO:0000313" key="3">
    <source>
        <dbReference type="Proteomes" id="UP000001558"/>
    </source>
</evidence>
<dbReference type="AlphaFoldDB" id="A3QBE8"/>
<dbReference type="eggNOG" id="ENOG502Z9P9">
    <property type="taxonomic scope" value="Bacteria"/>
</dbReference>
<reference evidence="2 3" key="1">
    <citation type="submission" date="2007-03" db="EMBL/GenBank/DDBJ databases">
        <title>Complete sequence of Shewanella loihica PV-4.</title>
        <authorList>
            <consortium name="US DOE Joint Genome Institute"/>
            <person name="Copeland A."/>
            <person name="Lucas S."/>
            <person name="Lapidus A."/>
            <person name="Barry K."/>
            <person name="Detter J.C."/>
            <person name="Glavina del Rio T."/>
            <person name="Hammon N."/>
            <person name="Israni S."/>
            <person name="Dalin E."/>
            <person name="Tice H."/>
            <person name="Pitluck S."/>
            <person name="Chain P."/>
            <person name="Malfatti S."/>
            <person name="Shin M."/>
            <person name="Vergez L."/>
            <person name="Schmutz J."/>
            <person name="Larimer F."/>
            <person name="Land M."/>
            <person name="Hauser L."/>
            <person name="Kyrpides N."/>
            <person name="Mikhailova N."/>
            <person name="Romine M.F."/>
            <person name="Serres G."/>
            <person name="Fredrickson J."/>
            <person name="Tiedje J."/>
            <person name="Richardson P."/>
        </authorList>
    </citation>
    <scope>NUCLEOTIDE SEQUENCE [LARGE SCALE GENOMIC DNA]</scope>
    <source>
        <strain evidence="3">ATCC BAA-1088 / PV-4</strain>
    </source>
</reference>
<accession>A3QBE8</accession>
<sequence length="488" mass="55403">MAGNKKTRKKKPSKSGKNRTALLEHKKVGSELQPGFAQLGDKMTFSSWSNERLPEMLWAAIIRVIQDQDSAIVEFRRIITFVSENSEKEKLSDLSITGISKLDEELRNEFLDFLTSNPKTASALTVLKLFKNLPAKESWLKFLPPCEPELNILMAAVGMCLPHQSQQATDCRWLKLMLMVVGGKFQAPREMVEPWINYPYEGDQRRIRPSIRSCEMAINPIVEQDLTWSNDFWAEAWENTPCLELIPESDTNSEERCCDLDDIHKLRGELKTHWGKTHTTTGVDAKHDGVFGTAFYALSILSEIVSVGVSTGILARLGLRTILEIHIGLRYLIQKNDDQLWTKWRTYGAGQAKLNALKFDELIDPPKFINTETLESIAGEDLWEEFINIELGSWSGSDLRKLSDKAGLKSSYDQFYSWSSTYSHGTWGAIREVCFHTCGNPLHRLHRYPKESTLPDTLQDACVLVNEILNDLSVVYPTFSPRLLGENS</sequence>
<evidence type="ECO:0000256" key="1">
    <source>
        <dbReference type="SAM" id="MobiDB-lite"/>
    </source>
</evidence>
<dbReference type="RefSeq" id="WP_011864730.1">
    <property type="nucleotide sequence ID" value="NC_009092.1"/>
</dbReference>
<dbReference type="EMBL" id="CP000606">
    <property type="protein sequence ID" value="ABO22796.1"/>
    <property type="molecule type" value="Genomic_DNA"/>
</dbReference>
<feature type="compositionally biased region" description="Basic residues" evidence="1">
    <location>
        <begin position="1"/>
        <end position="17"/>
    </location>
</feature>
<proteinExistence type="predicted"/>
<protein>
    <submittedName>
        <fullName evidence="2">Uncharacterized protein</fullName>
    </submittedName>
</protein>
<evidence type="ECO:0000313" key="2">
    <source>
        <dbReference type="EMBL" id="ABO22796.1"/>
    </source>
</evidence>
<gene>
    <name evidence="2" type="ordered locus">Shew_0925</name>
</gene>
<dbReference type="InterPro" id="IPR043733">
    <property type="entry name" value="DUF5677"/>
</dbReference>
<dbReference type="OrthoDB" id="1434112at2"/>
<dbReference type="Pfam" id="PF18928">
    <property type="entry name" value="DUF5677"/>
    <property type="match status" value="1"/>
</dbReference>
<feature type="region of interest" description="Disordered" evidence="1">
    <location>
        <begin position="1"/>
        <end position="24"/>
    </location>
</feature>
<organism evidence="2 3">
    <name type="scientific">Shewanella loihica (strain ATCC BAA-1088 / PV-4)</name>
    <dbReference type="NCBI Taxonomy" id="323850"/>
    <lineage>
        <taxon>Bacteria</taxon>
        <taxon>Pseudomonadati</taxon>
        <taxon>Pseudomonadota</taxon>
        <taxon>Gammaproteobacteria</taxon>
        <taxon>Alteromonadales</taxon>
        <taxon>Shewanellaceae</taxon>
        <taxon>Shewanella</taxon>
    </lineage>
</organism>
<keyword evidence="3" id="KW-1185">Reference proteome</keyword>